<organism evidence="3 4">
    <name type="scientific">Pyxicephalus adspersus</name>
    <name type="common">African bullfrog</name>
    <dbReference type="NCBI Taxonomy" id="30357"/>
    <lineage>
        <taxon>Eukaryota</taxon>
        <taxon>Metazoa</taxon>
        <taxon>Chordata</taxon>
        <taxon>Craniata</taxon>
        <taxon>Vertebrata</taxon>
        <taxon>Euteleostomi</taxon>
        <taxon>Amphibia</taxon>
        <taxon>Batrachia</taxon>
        <taxon>Anura</taxon>
        <taxon>Neobatrachia</taxon>
        <taxon>Ranoidea</taxon>
        <taxon>Pyxicephalidae</taxon>
        <taxon>Pyxicephalinae</taxon>
        <taxon>Pyxicephalus</taxon>
    </lineage>
</organism>
<evidence type="ECO:0000313" key="3">
    <source>
        <dbReference type="EMBL" id="DBA13530.1"/>
    </source>
</evidence>
<comment type="caution">
    <text evidence="3">The sequence shown here is derived from an EMBL/GenBank/DDBJ whole genome shotgun (WGS) entry which is preliminary data.</text>
</comment>
<proteinExistence type="inferred from homology"/>
<evidence type="ECO:0000256" key="1">
    <source>
        <dbReference type="ARBA" id="ARBA00008602"/>
    </source>
</evidence>
<gene>
    <name evidence="3" type="ORF">GDO54_018664</name>
</gene>
<reference evidence="3" key="1">
    <citation type="thesis" date="2020" institute="ProQuest LLC" country="789 East Eisenhower Parkway, Ann Arbor, MI, USA">
        <title>Comparative Genomics and Chromosome Evolution.</title>
        <authorList>
            <person name="Mudd A.B."/>
        </authorList>
    </citation>
    <scope>NUCLEOTIDE SEQUENCE</scope>
    <source>
        <strain evidence="3">1538</strain>
        <tissue evidence="3">Blood</tissue>
    </source>
</reference>
<name>A0AAV2ZNT5_PYXAD</name>
<evidence type="ECO:0000256" key="2">
    <source>
        <dbReference type="ARBA" id="ARBA00015365"/>
    </source>
</evidence>
<dbReference type="EMBL" id="DYDO01000955">
    <property type="protein sequence ID" value="DBA13530.1"/>
    <property type="molecule type" value="Genomic_DNA"/>
</dbReference>
<comment type="similarity">
    <text evidence="1">Belongs to the RTRAF family.</text>
</comment>
<protein>
    <recommendedName>
        <fullName evidence="2">RNA transcription, translation and transport factor protein</fullName>
    </recommendedName>
</protein>
<keyword evidence="4" id="KW-1185">Reference proteome</keyword>
<dbReference type="Proteomes" id="UP001181693">
    <property type="component" value="Unassembled WGS sequence"/>
</dbReference>
<accession>A0AAV2ZNT5</accession>
<dbReference type="InterPro" id="IPR019265">
    <property type="entry name" value="RTRAF"/>
</dbReference>
<dbReference type="Pfam" id="PF10036">
    <property type="entry name" value="RLL"/>
    <property type="match status" value="1"/>
</dbReference>
<dbReference type="AlphaFoldDB" id="A0AAV2ZNT5"/>
<dbReference type="PANTHER" id="PTHR15924">
    <property type="entry name" value="CLE"/>
    <property type="match status" value="1"/>
</dbReference>
<evidence type="ECO:0000313" key="4">
    <source>
        <dbReference type="Proteomes" id="UP001181693"/>
    </source>
</evidence>
<sequence length="120" mass="14090">MEHLDRLRCLQFNFTSLGYIGNKIRHYKIEDRGNLRNIHSSEWPKQYEKYLKDVSCPFKLQERQEAIDWLLGLAVRLEYGDNAAKYQVAKPLNTEATKSVEPLINLDAMYSDNDCRIPII</sequence>